<reference evidence="12 13" key="1">
    <citation type="submission" date="2015-01" db="EMBL/GenBank/DDBJ databases">
        <title>Erwinia tracheiphila.</title>
        <authorList>
            <person name="Shapiro L.R."/>
        </authorList>
    </citation>
    <scope>NUCLEOTIDE SEQUENCE [LARGE SCALE GENOMIC DNA]</scope>
    <source>
        <strain evidence="12 13">BuffGH</strain>
    </source>
</reference>
<reference evidence="14" key="2">
    <citation type="submission" date="2016-01" db="EMBL/GenBank/DDBJ databases">
        <authorList>
            <person name="Shapiro L."/>
        </authorList>
    </citation>
    <scope>NUCLEOTIDE SEQUENCE [LARGE SCALE GENOMIC DNA]</scope>
    <source>
        <strain evidence="14">MDcuke</strain>
    </source>
</reference>
<keyword evidence="5" id="KW-0378">Hydrolase</keyword>
<evidence type="ECO:0000256" key="1">
    <source>
        <dbReference type="ARBA" id="ARBA00000553"/>
    </source>
</evidence>
<accession>A0A0M2KL92</accession>
<evidence type="ECO:0000313" key="13">
    <source>
        <dbReference type="Proteomes" id="UP000033924"/>
    </source>
</evidence>
<proteinExistence type="inferred from homology"/>
<protein>
    <recommendedName>
        <fullName evidence="10">Purine nucleoside phosphorylase</fullName>
    </recommendedName>
</protein>
<gene>
    <name evidence="11" type="ORF">AV903_01825</name>
    <name evidence="12" type="ORF">SY86_00210</name>
</gene>
<dbReference type="Proteomes" id="UP000033924">
    <property type="component" value="Unassembled WGS sequence"/>
</dbReference>
<dbReference type="Proteomes" id="UP000264980">
    <property type="component" value="Chromosome"/>
</dbReference>
<evidence type="ECO:0000256" key="4">
    <source>
        <dbReference type="ARBA" id="ARBA00022723"/>
    </source>
</evidence>
<dbReference type="GO" id="GO:0016787">
    <property type="term" value="F:hydrolase activity"/>
    <property type="evidence" value="ECO:0007669"/>
    <property type="project" value="UniProtKB-KW"/>
</dbReference>
<evidence type="ECO:0000313" key="14">
    <source>
        <dbReference type="Proteomes" id="UP000264980"/>
    </source>
</evidence>
<comment type="catalytic activity">
    <reaction evidence="7">
        <text>adenosine + H2O + H(+) = inosine + NH4(+)</text>
        <dbReference type="Rhea" id="RHEA:24408"/>
        <dbReference type="ChEBI" id="CHEBI:15377"/>
        <dbReference type="ChEBI" id="CHEBI:15378"/>
        <dbReference type="ChEBI" id="CHEBI:16335"/>
        <dbReference type="ChEBI" id="CHEBI:17596"/>
        <dbReference type="ChEBI" id="CHEBI:28938"/>
        <dbReference type="EC" id="3.5.4.4"/>
    </reaction>
    <physiologicalReaction direction="left-to-right" evidence="7">
        <dbReference type="Rhea" id="RHEA:24409"/>
    </physiologicalReaction>
</comment>
<dbReference type="PATRIC" id="fig|65700.7.peg.48"/>
<evidence type="ECO:0000256" key="8">
    <source>
        <dbReference type="ARBA" id="ARBA00048968"/>
    </source>
</evidence>
<evidence type="ECO:0000256" key="10">
    <source>
        <dbReference type="RuleBase" id="RU361274"/>
    </source>
</evidence>
<evidence type="ECO:0000256" key="2">
    <source>
        <dbReference type="ARBA" id="ARBA00007353"/>
    </source>
</evidence>
<dbReference type="GO" id="GO:0005507">
    <property type="term" value="F:copper ion binding"/>
    <property type="evidence" value="ECO:0007669"/>
    <property type="project" value="TreeGrafter"/>
</dbReference>
<evidence type="ECO:0000256" key="7">
    <source>
        <dbReference type="ARBA" id="ARBA00047989"/>
    </source>
</evidence>
<evidence type="ECO:0000256" key="5">
    <source>
        <dbReference type="ARBA" id="ARBA00022801"/>
    </source>
</evidence>
<dbReference type="GO" id="GO:0017061">
    <property type="term" value="F:S-methyl-5-thioadenosine phosphorylase activity"/>
    <property type="evidence" value="ECO:0007669"/>
    <property type="project" value="UniProtKB-EC"/>
</dbReference>
<dbReference type="PANTHER" id="PTHR30616:SF2">
    <property type="entry name" value="PURINE NUCLEOSIDE PHOSPHORYLASE LACC1"/>
    <property type="match status" value="1"/>
</dbReference>
<evidence type="ECO:0000313" key="11">
    <source>
        <dbReference type="EMBL" id="AXF75138.1"/>
    </source>
</evidence>
<dbReference type="EMBL" id="JXNU01000001">
    <property type="protein sequence ID" value="KKF38008.1"/>
    <property type="molecule type" value="Genomic_DNA"/>
</dbReference>
<keyword evidence="4" id="KW-0479">Metal-binding</keyword>
<evidence type="ECO:0000256" key="3">
    <source>
        <dbReference type="ARBA" id="ARBA00022679"/>
    </source>
</evidence>
<evidence type="ECO:0000256" key="6">
    <source>
        <dbReference type="ARBA" id="ARBA00022833"/>
    </source>
</evidence>
<keyword evidence="6" id="KW-0862">Zinc</keyword>
<dbReference type="NCBIfam" id="TIGR00726">
    <property type="entry name" value="peptidoglycan editing factor PgeF"/>
    <property type="match status" value="1"/>
</dbReference>
<dbReference type="Pfam" id="PF02578">
    <property type="entry name" value="Cu-oxidase_4"/>
    <property type="match status" value="1"/>
</dbReference>
<dbReference type="RefSeq" id="WP_040465693.1">
    <property type="nucleotide sequence ID" value="NZ_CP013970.1"/>
</dbReference>
<dbReference type="NCBIfam" id="NF007998">
    <property type="entry name" value="PRK10723.1"/>
    <property type="match status" value="1"/>
</dbReference>
<dbReference type="PANTHER" id="PTHR30616">
    <property type="entry name" value="UNCHARACTERIZED PROTEIN YFIH"/>
    <property type="match status" value="1"/>
</dbReference>
<evidence type="ECO:0000313" key="12">
    <source>
        <dbReference type="EMBL" id="KKF38008.1"/>
    </source>
</evidence>
<sequence length="242" mass="26697">MNLIIPEWNAPASVRACSTTRRGGMSCPPWDALNLGAHVGDSSANVQHNRQYLSECADLPTIPVWLEQVHGTEVLHLTDSQPSSLRADASYTRDRDRVCTVMTADCLPVLFCSRDGKEIAAVHAGWRGLCNGVLEATLNAFDAPAKDIFAWMGPAIGPEAFEVGSEVRESFVSQDLAFDAAFWPAGEKYYADIWQLARIRLTRAGVREITGGGRCTFLNKKQFFSFRRDGTTGRMATLIWLI</sequence>
<reference evidence="11" key="3">
    <citation type="submission" date="2016-01" db="EMBL/GenBank/DDBJ databases">
        <authorList>
            <person name="Oliw E.H."/>
        </authorList>
    </citation>
    <scope>NUCLEOTIDE SEQUENCE [LARGE SCALE GENOMIC DNA]</scope>
    <source>
        <strain evidence="11">MDcuke</strain>
    </source>
</reference>
<evidence type="ECO:0000256" key="9">
    <source>
        <dbReference type="ARBA" id="ARBA00049893"/>
    </source>
</evidence>
<dbReference type="SUPFAM" id="SSF64438">
    <property type="entry name" value="CNF1/YfiH-like putative cysteine hydrolases"/>
    <property type="match status" value="1"/>
</dbReference>
<dbReference type="InterPro" id="IPR003730">
    <property type="entry name" value="Cu_polyphenol_OxRdtase"/>
</dbReference>
<comment type="catalytic activity">
    <reaction evidence="8">
        <text>adenosine + phosphate = alpha-D-ribose 1-phosphate + adenine</text>
        <dbReference type="Rhea" id="RHEA:27642"/>
        <dbReference type="ChEBI" id="CHEBI:16335"/>
        <dbReference type="ChEBI" id="CHEBI:16708"/>
        <dbReference type="ChEBI" id="CHEBI:43474"/>
        <dbReference type="ChEBI" id="CHEBI:57720"/>
        <dbReference type="EC" id="2.4.2.1"/>
    </reaction>
    <physiologicalReaction direction="left-to-right" evidence="8">
        <dbReference type="Rhea" id="RHEA:27643"/>
    </physiologicalReaction>
</comment>
<dbReference type="CDD" id="cd16833">
    <property type="entry name" value="YfiH"/>
    <property type="match status" value="1"/>
</dbReference>
<dbReference type="Gene3D" id="3.60.140.10">
    <property type="entry name" value="CNF1/YfiH-like putative cysteine hydrolases"/>
    <property type="match status" value="1"/>
</dbReference>
<keyword evidence="13" id="KW-1185">Reference proteome</keyword>
<keyword evidence="3" id="KW-0808">Transferase</keyword>
<dbReference type="AlphaFoldDB" id="A0A0M2KL92"/>
<dbReference type="STRING" id="65700.SY86_00210"/>
<comment type="catalytic activity">
    <reaction evidence="9">
        <text>S-methyl-5'-thioadenosine + phosphate = 5-(methylsulfanyl)-alpha-D-ribose 1-phosphate + adenine</text>
        <dbReference type="Rhea" id="RHEA:11852"/>
        <dbReference type="ChEBI" id="CHEBI:16708"/>
        <dbReference type="ChEBI" id="CHEBI:17509"/>
        <dbReference type="ChEBI" id="CHEBI:43474"/>
        <dbReference type="ChEBI" id="CHEBI:58533"/>
        <dbReference type="EC" id="2.4.2.28"/>
    </reaction>
    <physiologicalReaction direction="left-to-right" evidence="9">
        <dbReference type="Rhea" id="RHEA:11853"/>
    </physiologicalReaction>
</comment>
<dbReference type="EMBL" id="CP013970">
    <property type="protein sequence ID" value="AXF75138.1"/>
    <property type="molecule type" value="Genomic_DNA"/>
</dbReference>
<comment type="catalytic activity">
    <reaction evidence="1">
        <text>inosine + phosphate = alpha-D-ribose 1-phosphate + hypoxanthine</text>
        <dbReference type="Rhea" id="RHEA:27646"/>
        <dbReference type="ChEBI" id="CHEBI:17368"/>
        <dbReference type="ChEBI" id="CHEBI:17596"/>
        <dbReference type="ChEBI" id="CHEBI:43474"/>
        <dbReference type="ChEBI" id="CHEBI:57720"/>
        <dbReference type="EC" id="2.4.2.1"/>
    </reaction>
    <physiologicalReaction direction="left-to-right" evidence="1">
        <dbReference type="Rhea" id="RHEA:27647"/>
    </physiologicalReaction>
</comment>
<comment type="similarity">
    <text evidence="2 10">Belongs to the purine nucleoside phosphorylase YfiH/LACC1 family.</text>
</comment>
<dbReference type="InterPro" id="IPR011324">
    <property type="entry name" value="Cytotoxic_necrot_fac-like_cat"/>
</dbReference>
<name>A0A0M2KL92_9GAMM</name>
<dbReference type="InterPro" id="IPR038371">
    <property type="entry name" value="Cu_polyphenol_OxRdtase_sf"/>
</dbReference>
<organism evidence="12 13">
    <name type="scientific">Erwinia tracheiphila</name>
    <dbReference type="NCBI Taxonomy" id="65700"/>
    <lineage>
        <taxon>Bacteria</taxon>
        <taxon>Pseudomonadati</taxon>
        <taxon>Pseudomonadota</taxon>
        <taxon>Gammaproteobacteria</taxon>
        <taxon>Enterobacterales</taxon>
        <taxon>Erwiniaceae</taxon>
        <taxon>Erwinia</taxon>
    </lineage>
</organism>